<evidence type="ECO:0000313" key="3">
    <source>
        <dbReference type="EMBL" id="KNZ54441.1"/>
    </source>
</evidence>
<proteinExistence type="predicted"/>
<evidence type="ECO:0000256" key="2">
    <source>
        <dbReference type="SAM" id="SignalP"/>
    </source>
</evidence>
<comment type="caution">
    <text evidence="3">The sequence shown here is derived from an EMBL/GenBank/DDBJ whole genome shotgun (WGS) entry which is preliminary data.</text>
</comment>
<sequence length="337" mass="39021">MGSCDMIECAIIWIFKMKLVTVQVLLDVADSEKDSGKMQGMSFYGEVKEYFQDFLKMHVKDSKQQIMCLESKRKKHQRPRKINVNQNNFKRKREIKMSATKSLAFGFLRSEHSLYLGQTLDRWVGVSFPGQFGKQGGECFETSLMTTNVEIGKVKMLRWMRQVYLRFTGVFFLDLHSWPLQPLQAGQLPHFPKFLDVQDIKLEILPCLLRLRVGDPLKSPGFKTPGEPPQPHTCGLRCRGPPPRLQTQPVQDPGNFQPLNQVPLPYFCLLELHVQIGGLESPVTGFWVVSEKDLLRSCLLELIEAILNYWEVCHLCQLKKEETQYRYQKDRVCVLDH</sequence>
<feature type="region of interest" description="Disordered" evidence="1">
    <location>
        <begin position="221"/>
        <end position="240"/>
    </location>
</feature>
<dbReference type="Proteomes" id="UP000037035">
    <property type="component" value="Unassembled WGS sequence"/>
</dbReference>
<feature type="signal peptide" evidence="2">
    <location>
        <begin position="1"/>
        <end position="31"/>
    </location>
</feature>
<accession>A0A0L6V104</accession>
<protein>
    <submittedName>
        <fullName evidence="3">Putative signal peptide protein</fullName>
    </submittedName>
</protein>
<dbReference type="AlphaFoldDB" id="A0A0L6V104"/>
<feature type="chain" id="PRO_5005568199" evidence="2">
    <location>
        <begin position="32"/>
        <end position="337"/>
    </location>
</feature>
<keyword evidence="2" id="KW-0732">Signal</keyword>
<evidence type="ECO:0000313" key="4">
    <source>
        <dbReference type="Proteomes" id="UP000037035"/>
    </source>
</evidence>
<evidence type="ECO:0000256" key="1">
    <source>
        <dbReference type="SAM" id="MobiDB-lite"/>
    </source>
</evidence>
<dbReference type="VEuPathDB" id="FungiDB:VP01_2946g2"/>
<organism evidence="3 4">
    <name type="scientific">Puccinia sorghi</name>
    <dbReference type="NCBI Taxonomy" id="27349"/>
    <lineage>
        <taxon>Eukaryota</taxon>
        <taxon>Fungi</taxon>
        <taxon>Dikarya</taxon>
        <taxon>Basidiomycota</taxon>
        <taxon>Pucciniomycotina</taxon>
        <taxon>Pucciniomycetes</taxon>
        <taxon>Pucciniales</taxon>
        <taxon>Pucciniaceae</taxon>
        <taxon>Puccinia</taxon>
    </lineage>
</organism>
<dbReference type="EMBL" id="LAVV01007886">
    <property type="protein sequence ID" value="KNZ54441.1"/>
    <property type="molecule type" value="Genomic_DNA"/>
</dbReference>
<name>A0A0L6V104_9BASI</name>
<keyword evidence="4" id="KW-1185">Reference proteome</keyword>
<gene>
    <name evidence="3" type="ORF">VP01_2946g2</name>
</gene>
<reference evidence="3 4" key="1">
    <citation type="submission" date="2015-08" db="EMBL/GenBank/DDBJ databases">
        <title>Next Generation Sequencing and Analysis of the Genome of Puccinia sorghi L Schw, the Causal Agent of Maize Common Rust.</title>
        <authorList>
            <person name="Rochi L."/>
            <person name="Burguener G."/>
            <person name="Darino M."/>
            <person name="Turjanski A."/>
            <person name="Kreff E."/>
            <person name="Dieguez M.J."/>
            <person name="Sacco F."/>
        </authorList>
    </citation>
    <scope>NUCLEOTIDE SEQUENCE [LARGE SCALE GENOMIC DNA]</scope>
    <source>
        <strain evidence="3 4">RO10H11247</strain>
    </source>
</reference>